<name>A0ABY0BUI6_9GAMM</name>
<accession>A0ABY0BUI6</accession>
<dbReference type="Proteomes" id="UP000287410">
    <property type="component" value="Unassembled WGS sequence"/>
</dbReference>
<comment type="caution">
    <text evidence="2">The sequence shown here is derived from an EMBL/GenBank/DDBJ whole genome shotgun (WGS) entry which is preliminary data.</text>
</comment>
<reference evidence="2 3" key="1">
    <citation type="journal article" date="2018" name="Front. Microbiol.">
        <title>Genome-Based Analysis Reveals the Taxonomy and Diversity of the Family Idiomarinaceae.</title>
        <authorList>
            <person name="Liu Y."/>
            <person name="Lai Q."/>
            <person name="Shao Z."/>
        </authorList>
    </citation>
    <scope>NUCLEOTIDE SEQUENCE [LARGE SCALE GENOMIC DNA]</scope>
    <source>
        <strain evidence="2 3">GBSy1</strain>
    </source>
</reference>
<organism evidence="2 3">
    <name type="scientific">Aliidiomarina sedimenti</name>
    <dbReference type="NCBI Taxonomy" id="1933879"/>
    <lineage>
        <taxon>Bacteria</taxon>
        <taxon>Pseudomonadati</taxon>
        <taxon>Pseudomonadota</taxon>
        <taxon>Gammaproteobacteria</taxon>
        <taxon>Alteromonadales</taxon>
        <taxon>Idiomarinaceae</taxon>
        <taxon>Aliidiomarina</taxon>
    </lineage>
</organism>
<evidence type="ECO:0008006" key="4">
    <source>
        <dbReference type="Google" id="ProtNLM"/>
    </source>
</evidence>
<gene>
    <name evidence="2" type="ORF">CWE12_13155</name>
</gene>
<protein>
    <recommendedName>
        <fullName evidence="4">Competence protein</fullName>
    </recommendedName>
</protein>
<dbReference type="RefSeq" id="WP_126790177.1">
    <property type="nucleotide sequence ID" value="NZ_PIPN01000007.1"/>
</dbReference>
<feature type="transmembrane region" description="Helical" evidence="1">
    <location>
        <begin position="131"/>
        <end position="153"/>
    </location>
</feature>
<keyword evidence="1" id="KW-0472">Membrane</keyword>
<dbReference type="EMBL" id="PIPN01000007">
    <property type="protein sequence ID" value="RUO27879.1"/>
    <property type="molecule type" value="Genomic_DNA"/>
</dbReference>
<proteinExistence type="predicted"/>
<sequence>MFEVLHPYDNTLITHPDYIKLALDNGFQRTNDYVGGRCPVCKREMKVRAGHKKDDGHFYHNDSEFCPTKDPASRPYLGKVAAQIDPHAVNLNRKFVRSNIECIWSRLSEIVPYLDLLEFIAILKEARRLNVYGYVGGVPELIPYVFVTLINFLPSKSREQKRKLKFCFFYDSSVKKYEDLWIDKGINSDLVRISYKNSETIRVKIFDMEYQYLSRQKFRLSEKQKNWVLDEV</sequence>
<keyword evidence="1" id="KW-1133">Transmembrane helix</keyword>
<keyword evidence="3" id="KW-1185">Reference proteome</keyword>
<evidence type="ECO:0000313" key="2">
    <source>
        <dbReference type="EMBL" id="RUO27879.1"/>
    </source>
</evidence>
<evidence type="ECO:0000256" key="1">
    <source>
        <dbReference type="SAM" id="Phobius"/>
    </source>
</evidence>
<evidence type="ECO:0000313" key="3">
    <source>
        <dbReference type="Proteomes" id="UP000287410"/>
    </source>
</evidence>
<keyword evidence="1" id="KW-0812">Transmembrane</keyword>